<keyword evidence="5 17" id="KW-0444">Lipid biosynthesis</keyword>
<evidence type="ECO:0000256" key="1">
    <source>
        <dbReference type="ARBA" id="ARBA00003761"/>
    </source>
</evidence>
<dbReference type="GO" id="GO:0006633">
    <property type="term" value="P:fatty acid biosynthetic process"/>
    <property type="evidence" value="ECO:0007669"/>
    <property type="project" value="UniProtKB-KW"/>
</dbReference>
<evidence type="ECO:0000256" key="8">
    <source>
        <dbReference type="ARBA" id="ARBA00022741"/>
    </source>
</evidence>
<dbReference type="InterPro" id="IPR051602">
    <property type="entry name" value="ACC_Biotin_Carboxylase"/>
</dbReference>
<evidence type="ECO:0000313" key="20">
    <source>
        <dbReference type="EMBL" id="GBR73988.1"/>
    </source>
</evidence>
<dbReference type="InterPro" id="IPR011764">
    <property type="entry name" value="Biotin_carboxylation_dom"/>
</dbReference>
<dbReference type="PROSITE" id="PS00867">
    <property type="entry name" value="CPSASE_2"/>
    <property type="match status" value="1"/>
</dbReference>
<dbReference type="Proteomes" id="UP000269352">
    <property type="component" value="Unassembled WGS sequence"/>
</dbReference>
<feature type="domain" description="ATP-grasp" evidence="18">
    <location>
        <begin position="120"/>
        <end position="317"/>
    </location>
</feature>
<keyword evidence="9 17" id="KW-0276">Fatty acid metabolism</keyword>
<dbReference type="GO" id="GO:0004075">
    <property type="term" value="F:biotin carboxylase activity"/>
    <property type="evidence" value="ECO:0007669"/>
    <property type="project" value="UniProtKB-EC"/>
</dbReference>
<dbReference type="UniPathway" id="UPA00655">
    <property type="reaction ID" value="UER00711"/>
</dbReference>
<dbReference type="SMART" id="SM00878">
    <property type="entry name" value="Biotin_carb_C"/>
    <property type="match status" value="1"/>
</dbReference>
<evidence type="ECO:0000256" key="4">
    <source>
        <dbReference type="ARBA" id="ARBA00013263"/>
    </source>
</evidence>
<dbReference type="FunFam" id="3.30.1490.20:FF:000018">
    <property type="entry name" value="Biotin carboxylase"/>
    <property type="match status" value="1"/>
</dbReference>
<evidence type="ECO:0000256" key="12">
    <source>
        <dbReference type="ARBA" id="ARBA00023098"/>
    </source>
</evidence>
<evidence type="ECO:0000259" key="19">
    <source>
        <dbReference type="PROSITE" id="PS50979"/>
    </source>
</evidence>
<gene>
    <name evidence="20" type="primary">accC</name>
    <name evidence="20" type="ORF">NO1_1235</name>
</gene>
<dbReference type="GO" id="GO:0005524">
    <property type="term" value="F:ATP binding"/>
    <property type="evidence" value="ECO:0007669"/>
    <property type="project" value="UniProtKB-UniRule"/>
</dbReference>
<keyword evidence="11" id="KW-0460">Magnesium</keyword>
<comment type="subunit">
    <text evidence="3 17">Acetyl-CoA carboxylase is a heterohexamer of biotin carboxyl carrier protein, biotin carboxylase and the two subunits of carboxyl transferase in a 2:2 complex.</text>
</comment>
<evidence type="ECO:0000256" key="16">
    <source>
        <dbReference type="PROSITE-ProRule" id="PRU00409"/>
    </source>
</evidence>
<dbReference type="AlphaFoldDB" id="A0A388TDL6"/>
<dbReference type="NCBIfam" id="TIGR00514">
    <property type="entry name" value="accC"/>
    <property type="match status" value="1"/>
</dbReference>
<comment type="caution">
    <text evidence="20">The sequence shown here is derived from an EMBL/GenBank/DDBJ whole genome shotgun (WGS) entry which is preliminary data.</text>
</comment>
<evidence type="ECO:0000256" key="6">
    <source>
        <dbReference type="ARBA" id="ARBA00022598"/>
    </source>
</evidence>
<evidence type="ECO:0000256" key="11">
    <source>
        <dbReference type="ARBA" id="ARBA00022842"/>
    </source>
</evidence>
<dbReference type="Gene3D" id="3.30.1490.20">
    <property type="entry name" value="ATP-grasp fold, A domain"/>
    <property type="match status" value="1"/>
</dbReference>
<evidence type="ECO:0000259" key="18">
    <source>
        <dbReference type="PROSITE" id="PS50975"/>
    </source>
</evidence>
<dbReference type="EC" id="6.3.4.14" evidence="4 17"/>
<dbReference type="Gene3D" id="3.30.470.20">
    <property type="entry name" value="ATP-grasp fold, B domain"/>
    <property type="match status" value="1"/>
</dbReference>
<dbReference type="Gene3D" id="3.40.50.20">
    <property type="match status" value="1"/>
</dbReference>
<dbReference type="EMBL" id="BGZN01000026">
    <property type="protein sequence ID" value="GBR73988.1"/>
    <property type="molecule type" value="Genomic_DNA"/>
</dbReference>
<dbReference type="PROSITE" id="PS50979">
    <property type="entry name" value="BC"/>
    <property type="match status" value="1"/>
</dbReference>
<keyword evidence="21" id="KW-1185">Reference proteome</keyword>
<keyword evidence="12 17" id="KW-0443">Lipid metabolism</keyword>
<organism evidence="20 21">
    <name type="scientific">Termititenax aidoneus</name>
    <dbReference type="NCBI Taxonomy" id="2218524"/>
    <lineage>
        <taxon>Bacteria</taxon>
        <taxon>Bacillati</taxon>
        <taxon>Candidatus Margulisiibacteriota</taxon>
        <taxon>Candidatus Termititenacia</taxon>
        <taxon>Candidatus Termititenacales</taxon>
        <taxon>Candidatus Termititenacaceae</taxon>
        <taxon>Candidatus Termititenax</taxon>
    </lineage>
</organism>
<evidence type="ECO:0000256" key="9">
    <source>
        <dbReference type="ARBA" id="ARBA00022832"/>
    </source>
</evidence>
<evidence type="ECO:0000256" key="3">
    <source>
        <dbReference type="ARBA" id="ARBA00011750"/>
    </source>
</evidence>
<protein>
    <recommendedName>
        <fullName evidence="4 17">Biotin carboxylase</fullName>
        <ecNumber evidence="4 17">6.3.4.14</ecNumber>
    </recommendedName>
    <alternativeName>
        <fullName evidence="17">Acetyl-coenzyme A carboxylase biotin carboxylase subunit A</fullName>
    </alternativeName>
</protein>
<comment type="catalytic activity">
    <reaction evidence="15 17">
        <text>N(6)-biotinyl-L-lysyl-[protein] + hydrogencarbonate + ATP = N(6)-carboxybiotinyl-L-lysyl-[protein] + ADP + phosphate + H(+)</text>
        <dbReference type="Rhea" id="RHEA:13501"/>
        <dbReference type="Rhea" id="RHEA-COMP:10505"/>
        <dbReference type="Rhea" id="RHEA-COMP:10506"/>
        <dbReference type="ChEBI" id="CHEBI:15378"/>
        <dbReference type="ChEBI" id="CHEBI:17544"/>
        <dbReference type="ChEBI" id="CHEBI:30616"/>
        <dbReference type="ChEBI" id="CHEBI:43474"/>
        <dbReference type="ChEBI" id="CHEBI:83144"/>
        <dbReference type="ChEBI" id="CHEBI:83145"/>
        <dbReference type="ChEBI" id="CHEBI:456216"/>
        <dbReference type="EC" id="6.3.4.14"/>
    </reaction>
</comment>
<evidence type="ECO:0000256" key="7">
    <source>
        <dbReference type="ARBA" id="ARBA00022723"/>
    </source>
</evidence>
<dbReference type="InterPro" id="IPR005479">
    <property type="entry name" value="CPAse_ATP-bd"/>
</dbReference>
<dbReference type="Pfam" id="PF02786">
    <property type="entry name" value="CPSase_L_D2"/>
    <property type="match status" value="1"/>
</dbReference>
<dbReference type="PANTHER" id="PTHR48095:SF2">
    <property type="entry name" value="BIOTIN CARBOXYLASE, CHLOROPLASTIC"/>
    <property type="match status" value="1"/>
</dbReference>
<keyword evidence="10 16" id="KW-0067">ATP-binding</keyword>
<evidence type="ECO:0000256" key="14">
    <source>
        <dbReference type="ARBA" id="ARBA00023267"/>
    </source>
</evidence>
<dbReference type="FunFam" id="3.30.470.20:FF:000028">
    <property type="entry name" value="Methylcrotonoyl-CoA carboxylase subunit alpha, mitochondrial"/>
    <property type="match status" value="1"/>
</dbReference>
<dbReference type="Pfam" id="PF02785">
    <property type="entry name" value="Biotin_carb_C"/>
    <property type="match status" value="1"/>
</dbReference>
<keyword evidence="6 17" id="KW-0436">Ligase</keyword>
<keyword evidence="13 17" id="KW-0275">Fatty acid biosynthesis</keyword>
<keyword evidence="14 17" id="KW-0092">Biotin</keyword>
<evidence type="ECO:0000256" key="5">
    <source>
        <dbReference type="ARBA" id="ARBA00022516"/>
    </source>
</evidence>
<feature type="domain" description="Biotin carboxylation" evidence="19">
    <location>
        <begin position="1"/>
        <end position="446"/>
    </location>
</feature>
<comment type="function">
    <text evidence="1 17">This protein is a component of the acetyl coenzyme A carboxylase complex; first, biotin carboxylase catalyzes the carboxylation of the carrier protein and then the transcarboxylase transfers the carboxyl group to form malonyl-CoA.</text>
</comment>
<evidence type="ECO:0000256" key="17">
    <source>
        <dbReference type="RuleBase" id="RU365063"/>
    </source>
</evidence>
<evidence type="ECO:0000256" key="2">
    <source>
        <dbReference type="ARBA" id="ARBA00004956"/>
    </source>
</evidence>
<sequence>MFKKILIANRGEIAVRIIRACQELNIATVAVYSEADRESLHVRMAGEAYCIGTAPSKDSYLNIPHLIAVAEMTGADAIHPGYGFLAESAAFAEICQAHNIKFIGPSVQAINGMGDKANARQIMQAAGVPCVPGSKDIIPDVETARRVAEEIGYPALIKATAGGGGRGMRLVEKADDLDKLFAAASEEAKSCFGNGGVYLEKYILQPRHIEMQILADQHGKVVWLGERDCSVQRRHQKLIEEAPSIFLQPAVRAKMGEAAVKAARAVHYEGAGTIEFLVDAHGDFYFMEMNTRIQVEHCVTECVTGIDLIKEQIKIAAGLPLAFRQDDIKINGHAIEFRINAEDWENDFRPSPGLIELFLPPGGPGVRVDSHIYPGYRVPPNYDSMLAKLIVWGQTRAEALERAQRALGEFVFAGVKTVIPFHKKVLSNEYFIRGDVQTDFLEKRVLNG</sequence>
<name>A0A388TDL6_TERA1</name>
<dbReference type="NCBIfam" id="NF006367">
    <property type="entry name" value="PRK08591.1"/>
    <property type="match status" value="1"/>
</dbReference>
<keyword evidence="7" id="KW-0479">Metal-binding</keyword>
<dbReference type="InterPro" id="IPR005482">
    <property type="entry name" value="Biotin_COase_C"/>
</dbReference>
<evidence type="ECO:0000313" key="21">
    <source>
        <dbReference type="Proteomes" id="UP000269352"/>
    </source>
</evidence>
<dbReference type="InterPro" id="IPR005481">
    <property type="entry name" value="BC-like_N"/>
</dbReference>
<dbReference type="PROSITE" id="PS50975">
    <property type="entry name" value="ATP_GRASP"/>
    <property type="match status" value="1"/>
</dbReference>
<dbReference type="FunFam" id="3.40.50.20:FF:000010">
    <property type="entry name" value="Propionyl-CoA carboxylase subunit alpha"/>
    <property type="match status" value="1"/>
</dbReference>
<proteinExistence type="predicted"/>
<dbReference type="SUPFAM" id="SSF56059">
    <property type="entry name" value="Glutathione synthetase ATP-binding domain-like"/>
    <property type="match status" value="1"/>
</dbReference>
<evidence type="ECO:0000256" key="10">
    <source>
        <dbReference type="ARBA" id="ARBA00022840"/>
    </source>
</evidence>
<dbReference type="SUPFAM" id="SSF51246">
    <property type="entry name" value="Rudiment single hybrid motif"/>
    <property type="match status" value="1"/>
</dbReference>
<keyword evidence="8 16" id="KW-0547">Nucleotide-binding</keyword>
<reference evidence="20 21" key="1">
    <citation type="journal article" date="2019" name="ISME J.">
        <title>Genome analyses of uncultured TG2/ZB3 bacteria in 'Margulisbacteria' specifically attached to ectosymbiotic spirochetes of protists in the termite gut.</title>
        <authorList>
            <person name="Utami Y.D."/>
            <person name="Kuwahara H."/>
            <person name="Igai K."/>
            <person name="Murakami T."/>
            <person name="Sugaya K."/>
            <person name="Morikawa T."/>
            <person name="Nagura Y."/>
            <person name="Yuki M."/>
            <person name="Deevong P."/>
            <person name="Inoue T."/>
            <person name="Kihara K."/>
            <person name="Lo N."/>
            <person name="Yamada A."/>
            <person name="Ohkuma M."/>
            <person name="Hongoh Y."/>
        </authorList>
    </citation>
    <scope>NUCLEOTIDE SEQUENCE [LARGE SCALE GENOMIC DNA]</scope>
    <source>
        <strain evidence="20">NkOx7-01</strain>
    </source>
</reference>
<dbReference type="PANTHER" id="PTHR48095">
    <property type="entry name" value="PYRUVATE CARBOXYLASE SUBUNIT A"/>
    <property type="match status" value="1"/>
</dbReference>
<dbReference type="GO" id="GO:2001295">
    <property type="term" value="P:malonyl-CoA biosynthetic process"/>
    <property type="evidence" value="ECO:0007669"/>
    <property type="project" value="UniProtKB-UniPathway"/>
</dbReference>
<dbReference type="Pfam" id="PF00289">
    <property type="entry name" value="Biotin_carb_N"/>
    <property type="match status" value="1"/>
</dbReference>
<dbReference type="SUPFAM" id="SSF52440">
    <property type="entry name" value="PreATP-grasp domain"/>
    <property type="match status" value="1"/>
</dbReference>
<accession>A0A388TDL6</accession>
<evidence type="ECO:0000256" key="15">
    <source>
        <dbReference type="ARBA" id="ARBA00048600"/>
    </source>
</evidence>
<dbReference type="InterPro" id="IPR013815">
    <property type="entry name" value="ATP_grasp_subdomain_1"/>
</dbReference>
<dbReference type="InterPro" id="IPR011761">
    <property type="entry name" value="ATP-grasp"/>
</dbReference>
<dbReference type="InterPro" id="IPR011054">
    <property type="entry name" value="Rudment_hybrid_motif"/>
</dbReference>
<dbReference type="InterPro" id="IPR016185">
    <property type="entry name" value="PreATP-grasp_dom_sf"/>
</dbReference>
<evidence type="ECO:0000256" key="13">
    <source>
        <dbReference type="ARBA" id="ARBA00023160"/>
    </source>
</evidence>
<comment type="pathway">
    <text evidence="2 17">Lipid metabolism; malonyl-CoA biosynthesis; malonyl-CoA from acetyl-CoA: step 1/1.</text>
</comment>
<dbReference type="InterPro" id="IPR004549">
    <property type="entry name" value="Acetyl_CoA_COase_biotin_COase"/>
</dbReference>
<dbReference type="GO" id="GO:0046872">
    <property type="term" value="F:metal ion binding"/>
    <property type="evidence" value="ECO:0007669"/>
    <property type="project" value="UniProtKB-KW"/>
</dbReference>